<name>A0A060T9M8_BLAAD</name>
<evidence type="ECO:0000313" key="2">
    <source>
        <dbReference type="EMBL" id="CDP37648.1"/>
    </source>
</evidence>
<dbReference type="PhylomeDB" id="A0A060T9M8"/>
<comment type="similarity">
    <text evidence="1">Belongs to the glutaredoxin family.</text>
</comment>
<dbReference type="InterPro" id="IPR008554">
    <property type="entry name" value="Glutaredoxin-like"/>
</dbReference>
<dbReference type="Pfam" id="PF05768">
    <property type="entry name" value="Glrx-like"/>
    <property type="match status" value="1"/>
</dbReference>
<dbReference type="InterPro" id="IPR052565">
    <property type="entry name" value="Glutaredoxin-like_YDR286C"/>
</dbReference>
<dbReference type="InterPro" id="IPR036249">
    <property type="entry name" value="Thioredoxin-like_sf"/>
</dbReference>
<evidence type="ECO:0000256" key="1">
    <source>
        <dbReference type="RuleBase" id="RU363082"/>
    </source>
</evidence>
<proteinExistence type="inferred from homology"/>
<organism evidence="2">
    <name type="scientific">Blastobotrys adeninivorans</name>
    <name type="common">Yeast</name>
    <name type="synonym">Arxula adeninivorans</name>
    <dbReference type="NCBI Taxonomy" id="409370"/>
    <lineage>
        <taxon>Eukaryota</taxon>
        <taxon>Fungi</taxon>
        <taxon>Dikarya</taxon>
        <taxon>Ascomycota</taxon>
        <taxon>Saccharomycotina</taxon>
        <taxon>Dipodascomycetes</taxon>
        <taxon>Dipodascales</taxon>
        <taxon>Trichomonascaceae</taxon>
        <taxon>Blastobotrys</taxon>
    </lineage>
</organism>
<dbReference type="PANTHER" id="PTHR33558">
    <property type="entry name" value="GLUTAREDOXIN-LIKE PROTEIN C5ORF63 HOMOLOG"/>
    <property type="match status" value="1"/>
</dbReference>
<dbReference type="EMBL" id="HG937694">
    <property type="protein sequence ID" value="CDP37648.1"/>
    <property type="molecule type" value="Genomic_DNA"/>
</dbReference>
<accession>A0A060T9M8</accession>
<dbReference type="SUPFAM" id="SSF52833">
    <property type="entry name" value="Thioredoxin-like"/>
    <property type="match status" value="1"/>
</dbReference>
<reference evidence="2" key="2">
    <citation type="submission" date="2014-06" db="EMBL/GenBank/DDBJ databases">
        <title>The complete genome of Blastobotrys (Arxula) adeninivorans LS3 - a yeast of biotechnological interest.</title>
        <authorList>
            <person name="Kunze G."/>
            <person name="Gaillardin C."/>
            <person name="Czernicka M."/>
            <person name="Durrens P."/>
            <person name="Martin T."/>
            <person name="Boer E."/>
            <person name="Gabaldon T."/>
            <person name="Cruz J."/>
            <person name="Talla E."/>
            <person name="Marck C."/>
            <person name="Goffeau A."/>
            <person name="Barbe V."/>
            <person name="Baret P."/>
            <person name="Baronian K."/>
            <person name="Beier S."/>
            <person name="Bleykasten C."/>
            <person name="Bode R."/>
            <person name="Casaregola S."/>
            <person name="Despons L."/>
            <person name="Fairhead C."/>
            <person name="Giersberg M."/>
            <person name="Gierski P."/>
            <person name="Hahnel U."/>
            <person name="Hartmann A."/>
            <person name="Jankowska D."/>
            <person name="Jubin C."/>
            <person name="Jung P."/>
            <person name="Lafontaine I."/>
            <person name="Leh-Louis V."/>
            <person name="Lemaire M."/>
            <person name="Marcet-Houben M."/>
            <person name="Mascher M."/>
            <person name="Morel G."/>
            <person name="Richard G.-F."/>
            <person name="Riechen J."/>
            <person name="Sacerdot C."/>
            <person name="Sarkar A."/>
            <person name="Savel G."/>
            <person name="Schacherer J."/>
            <person name="Sherman D."/>
            <person name="Straub M.-L."/>
            <person name="Stein N."/>
            <person name="Thierry A."/>
            <person name="Trautwein-Schult A."/>
            <person name="Westhof E."/>
            <person name="Worch S."/>
            <person name="Dujon B."/>
            <person name="Souciet J.-L."/>
            <person name="Wincker P."/>
            <person name="Scholz U."/>
            <person name="Neuveglise N."/>
        </authorList>
    </citation>
    <scope>NUCLEOTIDE SEQUENCE</scope>
    <source>
        <strain evidence="2">LS3</strain>
    </source>
</reference>
<protein>
    <recommendedName>
        <fullName evidence="1">Glutaredoxin-like protein</fullName>
    </recommendedName>
</protein>
<dbReference type="Gene3D" id="3.40.30.10">
    <property type="entry name" value="Glutaredoxin"/>
    <property type="match status" value="1"/>
</dbReference>
<keyword evidence="1" id="KW-0249">Electron transport</keyword>
<gene>
    <name evidence="2" type="ORF">GNLVRS02_ARAD1D16236g</name>
</gene>
<reference evidence="2" key="1">
    <citation type="submission" date="2014-02" db="EMBL/GenBank/DDBJ databases">
        <authorList>
            <person name="Genoscope - CEA"/>
        </authorList>
    </citation>
    <scope>NUCLEOTIDE SEQUENCE</scope>
    <source>
        <strain evidence="2">LS3</strain>
    </source>
</reference>
<keyword evidence="1" id="KW-0813">Transport</keyword>
<dbReference type="PANTHER" id="PTHR33558:SF1">
    <property type="entry name" value="GLUTAREDOXIN-LIKE PROTEIN C5ORF63 HOMOLOG"/>
    <property type="match status" value="1"/>
</dbReference>
<dbReference type="AlphaFoldDB" id="A0A060T9M8"/>
<sequence length="96" mass="11179">MLPTARLLKSHVTLYTKPLCGLCVNAKNNLSRAWDIAPEDKKFDYSEVDISKKGNEQWWDLYAMDVPVVHVQNSDRTIKFMHHIEPSHIVRELESE</sequence>